<sequence>MRRGLPRLAGRLAPPGTHAQSQEPACGGSREWLPAQRGAALAAVSGGATVGQCRAGRVGANDGLGGCADPAHRADQWHGVPLLPPDGADSSAGGRARPPRHAHHGVPFPAMRVLYFHQHFCTPRGAAGIRSYEMARRLVHHGHEVTMVCGSYAGGHTGLSGDFQRGRREGMVDGIRVIEFDLAYSNADGFVRRSAMFFRFALRSIGLALTAPYDVLFATTTPLTAGIPGIFARWLRGKPFVFEVRDLWPELPRAMGVIRNRAVLRALDWLEWASYRSAHRLIGLSPGIVEGIARRGVPRERIASVPNGCDLGIFSNPAEPWRPEGVEPGHLMAVFAGTHGVANGLDAVLEAAAVLKRRGRDDIRLVLIGQGKCKPALIEQARSLGLDNVVFHDPVNKARMAGLLASADLGLQILANVPAFYYGTSPNKFFDYIAAGLPVLNNYPGWLAELIIGHGCGFAVAPGEPAAFADALEQAADQRDRLAEMGACAKALAAGQFDRERLADRFVEWLEGAFEGKRVEVRTRDAG</sequence>
<protein>
    <submittedName>
        <fullName evidence="3">Glycosyltransferase protein</fullName>
    </submittedName>
</protein>
<dbReference type="PANTHER" id="PTHR12526">
    <property type="entry name" value="GLYCOSYLTRANSFERASE"/>
    <property type="match status" value="1"/>
</dbReference>
<evidence type="ECO:0000256" key="1">
    <source>
        <dbReference type="SAM" id="MobiDB-lite"/>
    </source>
</evidence>
<organism evidence="3 4">
    <name type="scientific">Ralstonia solanacearum (strain Po82)</name>
    <dbReference type="NCBI Taxonomy" id="1031711"/>
    <lineage>
        <taxon>Bacteria</taxon>
        <taxon>Pseudomonadati</taxon>
        <taxon>Pseudomonadota</taxon>
        <taxon>Betaproteobacteria</taxon>
        <taxon>Burkholderiales</taxon>
        <taxon>Burkholderiaceae</taxon>
        <taxon>Ralstonia</taxon>
        <taxon>Ralstonia solanacearum species complex</taxon>
    </lineage>
</organism>
<gene>
    <name evidence="3" type="primary">rfaG</name>
    <name evidence="3" type="ordered locus">RSPO_m01269</name>
</gene>
<name>F6G9J0_RALS8</name>
<dbReference type="AlphaFoldDB" id="F6G9J0"/>
<feature type="region of interest" description="Disordered" evidence="1">
    <location>
        <begin position="77"/>
        <end position="103"/>
    </location>
</feature>
<feature type="domain" description="Glycosyltransferase subfamily 4-like N-terminal" evidence="2">
    <location>
        <begin position="127"/>
        <end position="308"/>
    </location>
</feature>
<keyword evidence="3" id="KW-0614">Plasmid</keyword>
<dbReference type="KEGG" id="rsn:RSPO_m01269"/>
<reference evidence="3 4" key="1">
    <citation type="journal article" date="2011" name="J. Bacteriol.">
        <title>Complete genome sequence of the plant pathogen Ralstonia solanacearum strain Po82.</title>
        <authorList>
            <person name="Xu J."/>
            <person name="Zheng H.J."/>
            <person name="Liu L."/>
            <person name="Pan Z.C."/>
            <person name="Prior P."/>
            <person name="Tang B."/>
            <person name="Xu J.S."/>
            <person name="Zhang H."/>
            <person name="Tian Q."/>
            <person name="Zhang L.Q."/>
            <person name="Feng J."/>
        </authorList>
    </citation>
    <scope>NUCLEOTIDE SEQUENCE [LARGE SCALE GENOMIC DNA]</scope>
    <source>
        <strain evidence="4">Po82</strain>
    </source>
</reference>
<dbReference type="PANTHER" id="PTHR12526:SF638">
    <property type="entry name" value="SPORE COAT PROTEIN SA"/>
    <property type="match status" value="1"/>
</dbReference>
<keyword evidence="3" id="KW-0808">Transferase</keyword>
<evidence type="ECO:0000313" key="3">
    <source>
        <dbReference type="EMBL" id="AEG71904.1"/>
    </source>
</evidence>
<accession>F6G9J0</accession>
<dbReference type="HOGENOM" id="CLU_009583_11_2_4"/>
<dbReference type="CDD" id="cd03794">
    <property type="entry name" value="GT4_WbuB-like"/>
    <property type="match status" value="1"/>
</dbReference>
<feature type="region of interest" description="Disordered" evidence="1">
    <location>
        <begin position="1"/>
        <end position="28"/>
    </location>
</feature>
<dbReference type="Proteomes" id="UP000007953">
    <property type="component" value="Plasmid megaplasmid"/>
</dbReference>
<dbReference type="SUPFAM" id="SSF53756">
    <property type="entry name" value="UDP-Glycosyltransferase/glycogen phosphorylase"/>
    <property type="match status" value="1"/>
</dbReference>
<feature type="compositionally biased region" description="Low complexity" evidence="1">
    <location>
        <begin position="1"/>
        <end position="16"/>
    </location>
</feature>
<dbReference type="PATRIC" id="fig|1031711.3.peg.4463"/>
<dbReference type="Pfam" id="PF13579">
    <property type="entry name" value="Glyco_trans_4_4"/>
    <property type="match status" value="1"/>
</dbReference>
<dbReference type="InterPro" id="IPR028098">
    <property type="entry name" value="Glyco_trans_4-like_N"/>
</dbReference>
<dbReference type="EMBL" id="CP002820">
    <property type="protein sequence ID" value="AEG71904.1"/>
    <property type="molecule type" value="Genomic_DNA"/>
</dbReference>
<evidence type="ECO:0000313" key="4">
    <source>
        <dbReference type="Proteomes" id="UP000007953"/>
    </source>
</evidence>
<dbReference type="Gene3D" id="3.40.50.2000">
    <property type="entry name" value="Glycogen Phosphorylase B"/>
    <property type="match status" value="2"/>
</dbReference>
<geneLocation type="plasmid" evidence="4"/>
<dbReference type="GO" id="GO:0016757">
    <property type="term" value="F:glycosyltransferase activity"/>
    <property type="evidence" value="ECO:0007669"/>
    <property type="project" value="TreeGrafter"/>
</dbReference>
<dbReference type="Pfam" id="PF13692">
    <property type="entry name" value="Glyco_trans_1_4"/>
    <property type="match status" value="1"/>
</dbReference>
<proteinExistence type="predicted"/>
<evidence type="ECO:0000259" key="2">
    <source>
        <dbReference type="Pfam" id="PF13579"/>
    </source>
</evidence>